<accession>A0ABC9XSC1</accession>
<dbReference type="PANTHER" id="PTHR11339">
    <property type="entry name" value="EXTRACELLULAR MATRIX GLYCOPROTEIN RELATED"/>
    <property type="match status" value="1"/>
</dbReference>
<keyword evidence="6 12" id="KW-0812">Transmembrane</keyword>
<evidence type="ECO:0000256" key="4">
    <source>
        <dbReference type="ARBA" id="ARBA00022448"/>
    </source>
</evidence>
<evidence type="ECO:0000256" key="11">
    <source>
        <dbReference type="ARBA" id="ARBA00023180"/>
    </source>
</evidence>
<evidence type="ECO:0000256" key="7">
    <source>
        <dbReference type="ARBA" id="ARBA00022737"/>
    </source>
</evidence>
<dbReference type="SUPFAM" id="SSF57567">
    <property type="entry name" value="Serine protease inhibitors"/>
    <property type="match status" value="6"/>
</dbReference>
<keyword evidence="5" id="KW-0964">Secreted</keyword>
<name>A0ABC9XSC1_GRUJA</name>
<dbReference type="Gene3D" id="1.20.5.780">
    <property type="entry name" value="Single helix bin"/>
    <property type="match status" value="1"/>
</dbReference>
<dbReference type="PROSITE" id="PS51220">
    <property type="entry name" value="NIDO"/>
    <property type="match status" value="1"/>
</dbReference>
<dbReference type="PANTHER" id="PTHR11339:SF244">
    <property type="entry name" value="IGGFC-BINDING PROTEIN"/>
    <property type="match status" value="1"/>
</dbReference>
<dbReference type="InterPro" id="IPR014853">
    <property type="entry name" value="VWF/SSPO/ZAN-like_Cys-rich_dom"/>
</dbReference>
<dbReference type="InterPro" id="IPR050780">
    <property type="entry name" value="Mucin_vWF_Thrombospondin_sf"/>
</dbReference>
<feature type="domain" description="NIDO" evidence="13">
    <location>
        <begin position="3263"/>
        <end position="3409"/>
    </location>
</feature>
<dbReference type="FunFam" id="2.10.25.10:FF:000055">
    <property type="entry name" value="alpha-tectorin isoform X1"/>
    <property type="match status" value="4"/>
</dbReference>
<feature type="domain" description="VWFD" evidence="14">
    <location>
        <begin position="3060"/>
        <end position="3233"/>
    </location>
</feature>
<dbReference type="SMART" id="SM00832">
    <property type="entry name" value="C8"/>
    <property type="match status" value="6"/>
</dbReference>
<keyword evidence="12" id="KW-1133">Transmembrane helix</keyword>
<comment type="subcellular location">
    <subcellularLocation>
        <location evidence="1">Membrane</location>
        <topology evidence="1">Single-pass membrane protein</topology>
    </subcellularLocation>
    <subcellularLocation>
        <location evidence="2">Secreted</location>
    </subcellularLocation>
</comment>
<dbReference type="SMART" id="SM00215">
    <property type="entry name" value="VWC_out"/>
    <property type="match status" value="2"/>
</dbReference>
<evidence type="ECO:0000313" key="16">
    <source>
        <dbReference type="Proteomes" id="UP001623348"/>
    </source>
</evidence>
<feature type="domain" description="VWFD" evidence="14">
    <location>
        <begin position="1500"/>
        <end position="1677"/>
    </location>
</feature>
<evidence type="ECO:0000313" key="15">
    <source>
        <dbReference type="EMBL" id="GAB0200464.1"/>
    </source>
</evidence>
<dbReference type="GO" id="GO:0006811">
    <property type="term" value="P:monoatomic ion transport"/>
    <property type="evidence" value="ECO:0007669"/>
    <property type="project" value="UniProtKB-KW"/>
</dbReference>
<dbReference type="InterPro" id="IPR036084">
    <property type="entry name" value="Ser_inhib-like_sf"/>
</dbReference>
<feature type="domain" description="VWFD" evidence="14">
    <location>
        <begin position="2692"/>
        <end position="2879"/>
    </location>
</feature>
<dbReference type="InterPro" id="IPR000272">
    <property type="entry name" value="Ion-transport_regulator_FXYD"/>
</dbReference>
<dbReference type="SMART" id="SM00216">
    <property type="entry name" value="VWD"/>
    <property type="match status" value="7"/>
</dbReference>
<dbReference type="GO" id="GO:0016020">
    <property type="term" value="C:membrane"/>
    <property type="evidence" value="ECO:0007669"/>
    <property type="project" value="UniProtKB-SubCell"/>
</dbReference>
<keyword evidence="10" id="KW-1015">Disulfide bond</keyword>
<feature type="transmembrane region" description="Helical" evidence="12">
    <location>
        <begin position="3428"/>
        <end position="3448"/>
    </location>
</feature>
<dbReference type="FunFam" id="2.10.25.10:FF:000153">
    <property type="entry name" value="MUC5B isoform 1"/>
    <property type="match status" value="2"/>
</dbReference>
<dbReference type="SMART" id="SM00539">
    <property type="entry name" value="NIDO"/>
    <property type="match status" value="1"/>
</dbReference>
<comment type="caution">
    <text evidence="15">The sequence shown here is derived from an EMBL/GenBank/DDBJ whole genome shotgun (WGS) entry which is preliminary data.</text>
</comment>
<dbReference type="InterPro" id="IPR002919">
    <property type="entry name" value="TIL_dom"/>
</dbReference>
<keyword evidence="9 12" id="KW-0472">Membrane</keyword>
<dbReference type="Pfam" id="PF00094">
    <property type="entry name" value="VWD"/>
    <property type="match status" value="7"/>
</dbReference>
<keyword evidence="11" id="KW-0325">Glycoprotein</keyword>
<gene>
    <name evidence="15" type="ORF">GRJ2_002511800</name>
</gene>
<dbReference type="InterPro" id="IPR025615">
    <property type="entry name" value="TILa_dom"/>
</dbReference>
<dbReference type="Pfam" id="PF02038">
    <property type="entry name" value="ATP1G1_PLM_MAT8"/>
    <property type="match status" value="1"/>
</dbReference>
<dbReference type="Proteomes" id="UP001623348">
    <property type="component" value="Unassembled WGS sequence"/>
</dbReference>
<protein>
    <submittedName>
        <fullName evidence="15">IgGFc-binding protein</fullName>
    </submittedName>
</protein>
<dbReference type="Gene3D" id="2.10.25.10">
    <property type="entry name" value="Laminin"/>
    <property type="match status" value="6"/>
</dbReference>
<evidence type="ECO:0000256" key="10">
    <source>
        <dbReference type="ARBA" id="ARBA00023157"/>
    </source>
</evidence>
<feature type="domain" description="VWFD" evidence="14">
    <location>
        <begin position="1912"/>
        <end position="2092"/>
    </location>
</feature>
<evidence type="ECO:0000256" key="3">
    <source>
        <dbReference type="ARBA" id="ARBA00005948"/>
    </source>
</evidence>
<evidence type="ECO:0000259" key="14">
    <source>
        <dbReference type="PROSITE" id="PS51233"/>
    </source>
</evidence>
<dbReference type="Pfam" id="PF17517">
    <property type="entry name" value="IgGFc_binding"/>
    <property type="match status" value="1"/>
</dbReference>
<dbReference type="Pfam" id="PF12714">
    <property type="entry name" value="TILa"/>
    <property type="match status" value="2"/>
</dbReference>
<evidence type="ECO:0000256" key="5">
    <source>
        <dbReference type="ARBA" id="ARBA00022525"/>
    </source>
</evidence>
<evidence type="ECO:0000259" key="13">
    <source>
        <dbReference type="PROSITE" id="PS51220"/>
    </source>
</evidence>
<dbReference type="InterPro" id="IPR003886">
    <property type="entry name" value="NIDO_dom"/>
</dbReference>
<dbReference type="InterPro" id="IPR047297">
    <property type="entry name" value="FXYD_motif"/>
</dbReference>
<dbReference type="InterPro" id="IPR035234">
    <property type="entry name" value="IgGFc-bd_N"/>
</dbReference>
<dbReference type="EMBL" id="BAAFJT010000027">
    <property type="protein sequence ID" value="GAB0200464.1"/>
    <property type="molecule type" value="Genomic_DNA"/>
</dbReference>
<dbReference type="InterPro" id="IPR001007">
    <property type="entry name" value="VWF_dom"/>
</dbReference>
<dbReference type="PROSITE" id="PS01310">
    <property type="entry name" value="FXYD"/>
    <property type="match status" value="1"/>
</dbReference>
<dbReference type="GO" id="GO:0005576">
    <property type="term" value="C:extracellular region"/>
    <property type="evidence" value="ECO:0007669"/>
    <property type="project" value="UniProtKB-SubCell"/>
</dbReference>
<evidence type="ECO:0000256" key="12">
    <source>
        <dbReference type="SAM" id="Phobius"/>
    </source>
</evidence>
<dbReference type="PROSITE" id="PS51233">
    <property type="entry name" value="VWFD"/>
    <property type="match status" value="7"/>
</dbReference>
<keyword evidence="7" id="KW-0677">Repeat</keyword>
<feature type="domain" description="VWFD" evidence="14">
    <location>
        <begin position="724"/>
        <end position="904"/>
    </location>
</feature>
<dbReference type="Pfam" id="PF06119">
    <property type="entry name" value="NIDO"/>
    <property type="match status" value="1"/>
</dbReference>
<dbReference type="CDD" id="cd20328">
    <property type="entry name" value="FXYD3-like"/>
    <property type="match status" value="1"/>
</dbReference>
<sequence length="3478" mass="376310">MRACRFQQFDEILGGTPEVVGGGGGGKASEGFWGAAGDVVRGARFIRPEVFARGKKDETMVAGMVVGPAPIATSSVGPAPIIMFLLVPAPIATSPVGPAPIIMFLLGPEPIAMSPLGPTPIKTSHVGPAPIMMFLVGPAPITMFLVGPAPIVMSPVGPAPVLMSPADPTPITTSPVGPAPIATSPVGPTGITMSSVGPASFAMSPVGPTPIVTSPLGPAPITMFLVGPAPIATSPVGPAPIATSPMDPAPITMFLVDPAPIATSPMDPAPITMFLVGPAPIAMSPVGLSTAAFRGKEFFTVFLQNDAEGTHPDIQLLLTGYFNSTKVTVTMHGGTFTTAVTVGEDQKVSLRIPSNAELVGSQLSNKAILIQSTKDISVVYVSYKSYTVGATTVLPVDKLGNKYYVVTPGSTTKEGLNEFVVAAGKTSATVSINVKGKFYYSGKNYSPGSTLHISLNPYQSFQLQSIYDLSGTKITSDNAVLVLSGHSCVKINTGCDYVVEQLLPVSLWGKAYVVPPNPLQTYADFAYVVADEKASITYTRNNLATTKDVLPGEVLKFEISQSLPLYLSATAAIQVLYFFTGATKGTYKNDPFLLNIPPISSYCTSYRVSSLDDYENHVVLIARNVDTSTTTLNKKTERTMSWQAIPGTEFSWATVTMSKPSEIQTAEHQQTPLGLLVFGFQHYAGYGFTGLCATPSSLPSFDYMEWEDKCGMADGQSACIHETSTCWATGDPHYQTFDGKHFDFMGTCTYTLTKTCDSDPTLPVFSVEAKNEHRGNPKVSYISSVTVRVYDITIVVVRSENGIVRVNNHRSHLPISLAQGKLHLQQKGTSVLIETSFRLKILYNWDDHVVVKLPSMFSGKVCGMCGNSNGDSQDDALMPDGNLAQDAVLLGQSWKVAHEGHRCWDSCSGECGRCQWGEAAKYKGETSCGLLTQRLGPFEHCHATIDPKIYLKNCIYDVCVNDGLHAKLCQALKAYADACQEEGITISDWRTPARCPLSCPKNSNYTICGTACPATCNDVLLANCDASTCVETCKCQEGFVFDANKCIPKDECGCIFDGLLHGLHEEFWGDNTCTKRCVCDAKSQKAVCRLAGCRAGEECRVEDGIQDCYPKSYGTCTAVGGTHYESFDGGKFIFQGTCMYQFAGLCKKNQGLVDFQVLVQNGRQDDKPLSSIAVVMIKVYGKIIVISQEHPGKITIDDRLVNLPYQQRDKKIFIYRGGQEAVVETNFGLTVTYDWRSQVTVSAPSTYANALCGLCGNYNGNVGDEMMMKNGQKTSNPDVLGHSWKVTDIPGCVELSQVECPTITAALRHQEVSERGCKIISQVDGPFRACHAHVSAIKYFQNCVHDFCLFPDQEDVICQVIARYTSACQATGVNIGSWRADDFCSISCPANSHYEICSQGCSQTCSSIYTPMKCSERCREGCVCNEGFVLSGDECVPISQCGCLHQNFYYKVEEIFFPTKQEKCQCKAGGIVECQKVSCPGGSEGKEIDGVFQCPPATLGVCVATGDRNYFSFDGVAFNISGTCSYILTETCASDSVKPFVVKIEKTARQKRKVSGIQALSVEVYGFTLTLRRGKMGTVMVDSISHHLPVILSNGKVQVYQHGMGVLLQTDFGLVIRYDLLHHVMVTVPQSYQGHLCGLCGNYNGQRNDDFLLPSGHQAPNTMVFGSAWKTPDASCSDECSQDDCPICTEKKKVVLQKRNYCGILLEPKGPFESCHHLINPTLYYEACLHDVCLAEGDTRVLCQSIQTYATSCQDAGVIIGAWRRPSFCPLSCPANSNYSLCTNFCVNSCTGLVDASKCPKKCVEGCSCNQGYIFDGHNCVPQDKCGCFTDGKYYKPYESILKDNCHKRCTCVPSKGAICSSHSCTDDETCEIRDGVLGCINQNPCKALQCRAKERCKLKDGKAKCVPSQVATCWGWGDPHYHTFDGLDFDFQGTCTYTMVESCGKDTRLVPFKVEAKNDIRGGVKTISYVSLANIKVYGQHISIHRKEVGKVRVNGVLTLLPVSLEDDKVQIFQSGLSAVLETDFGLRVKYDWNWHLLIDLPSSYYKHTCGLCGNFNLKPEDDIPQSGSNLTALVAWAEGWKVPDDDPFCWDYCEGTCPVCEEEKKELYGGNQYCGLIKKTFQGPFKACHDVIKPQDFYRNCLYDVCMSEGTKKILCQVLEAYASTCKKHGAVVHDWRTPSGCLLPCPKNSHYEACGNACPATCTNRDAPAACTQPCVETCACNEGYVLSGGQCVAVGSCGCTHDGRYYRPGEEFWADESCQSRCRCDPDLGMVVCKEDGCKTGEKCAVVKGVRRCVAKSHFICVATGDPHYTTFDGRRYDFMGTCVYQLAALCSSDPTLVPFNVTVENNNRGSRVVSYTKEVTLNVYNKTLSLSQAHPRKLKVDGMLVDLPFSHGDKLHVYLSGVHGFIKTDFGVIVTFDWYSYARVILPVTYSQAVCGLCGNANDNPQDDFALPDGQQPTDEIQFADFWKVADVPGCWAGCTEGCQVCTETEKRAYRGDKHCGLLVKKQGPFAACHGTIDPTPYFNDCLFDVCLYKGHQQTVCSSISAYVTACQSRGVRIKPWRTAAFCSLVCPPNQHYELCGPACPATCRGQTETEECEETASCAEGCFCNEGFLLSGDSCVPMARCGCLHEGRYYNLGEEFFACPRCSERCTCKGTGEVECRPAGCAADEECMVQDGVRGCYPQGCGRCQVLGAVSYSTFDGRPLYFAGTCTYTLAATKEVDAEKPVVPFTVEMEKASDKGGPVIRRLLVTVDGVTIGMARGTQWEVTVDGERHLLPLTLAGGAVTVTQEGTHRVLQARGGPKLLYDGDAYVLLTLPDAYRRRVQGLCGDFNGDAADDLTSPQELGTAWGTQTSACTHGSSPPTCSLDDPGPCGVLADATGPFAGCHGVVEPREHVAACVQEQCGKAGAAATCRSLQAYAAACQAAGGQLQEWRVVAKCPLSCPFNSRYELCTRTCAHTCAGLSVSTQCTPRCFEGCRCDDGFLFNGDECVPADSCGCLHRGRYFEIAKTVLSSDCSQSCMCQAAGGMHCQPAGCPFGQTCGFKNNVRACVEQPGRCTLVPATRFVSFDGVTGTTTVAGIYVATSLCDPLNPSWFRLLVDVGENQDRPVVVALHLFSGQAFVTIKRDKKVWVNGIPATIPVEVSSTLTITETKGTIWITQTPEFVIGLSPAGEVTVTVAKDLSKQLCGFCGNYDGNAANDLQGPDGKLVENVVAVAKAWRAPDFTHVNNNGVVSFGMGVPEFTPEPFPLPGHRPFVAPYWADVDTRLGGNVFYRQSRKPELLARLARDLAAAVTYPDPTPQPTWAFVATWDRVSFFGAASNKVNTFQAVLATDEVTSYVMLNYGDIQWTTGIANNGDAHTGLGGVPAQAGFNSGDDVHYYNIPGSRSPEVLRISRRIFYPVRGNPLPPDATSPFQYDWHRLRVAGLVVAAVLCVIGVIVLLSGKCKCRSKASRRCPPPPETSHLVVPGPTGTC</sequence>
<keyword evidence="16" id="KW-1185">Reference proteome</keyword>
<feature type="domain" description="VWFD" evidence="14">
    <location>
        <begin position="2303"/>
        <end position="2481"/>
    </location>
</feature>
<keyword evidence="8" id="KW-0406">Ion transport</keyword>
<evidence type="ECO:0000256" key="2">
    <source>
        <dbReference type="ARBA" id="ARBA00004613"/>
    </source>
</evidence>
<evidence type="ECO:0000256" key="9">
    <source>
        <dbReference type="ARBA" id="ARBA00023136"/>
    </source>
</evidence>
<proteinExistence type="inferred from homology"/>
<feature type="domain" description="VWFD" evidence="14">
    <location>
        <begin position="1114"/>
        <end position="1293"/>
    </location>
</feature>
<dbReference type="InterPro" id="IPR001846">
    <property type="entry name" value="VWF_type-D"/>
</dbReference>
<reference evidence="15 16" key="1">
    <citation type="submission" date="2024-06" db="EMBL/GenBank/DDBJ databases">
        <title>The draft genome of Grus japonensis, version 3.</title>
        <authorList>
            <person name="Nabeshima K."/>
            <person name="Suzuki S."/>
            <person name="Onuma M."/>
        </authorList>
    </citation>
    <scope>NUCLEOTIDE SEQUENCE [LARGE SCALE GENOMIC DNA]</scope>
    <source>
        <strain evidence="15 16">451A</strain>
    </source>
</reference>
<dbReference type="Pfam" id="PF01826">
    <property type="entry name" value="TIL"/>
    <property type="match status" value="6"/>
</dbReference>
<comment type="similarity">
    <text evidence="3">Belongs to the FXYD family.</text>
</comment>
<evidence type="ECO:0000256" key="8">
    <source>
        <dbReference type="ARBA" id="ARBA00023065"/>
    </source>
</evidence>
<organism evidence="15 16">
    <name type="scientific">Grus japonensis</name>
    <name type="common">Japanese crane</name>
    <name type="synonym">Red-crowned crane</name>
    <dbReference type="NCBI Taxonomy" id="30415"/>
    <lineage>
        <taxon>Eukaryota</taxon>
        <taxon>Metazoa</taxon>
        <taxon>Chordata</taxon>
        <taxon>Craniata</taxon>
        <taxon>Vertebrata</taxon>
        <taxon>Euteleostomi</taxon>
        <taxon>Archelosauria</taxon>
        <taxon>Archosauria</taxon>
        <taxon>Dinosauria</taxon>
        <taxon>Saurischia</taxon>
        <taxon>Theropoda</taxon>
        <taxon>Coelurosauria</taxon>
        <taxon>Aves</taxon>
        <taxon>Neognathae</taxon>
        <taxon>Neoaves</taxon>
        <taxon>Gruiformes</taxon>
        <taxon>Gruidae</taxon>
        <taxon>Grus</taxon>
    </lineage>
</organism>
<dbReference type="Pfam" id="PF08742">
    <property type="entry name" value="C8"/>
    <property type="match status" value="6"/>
</dbReference>
<dbReference type="CDD" id="cd19941">
    <property type="entry name" value="TIL"/>
    <property type="match status" value="6"/>
</dbReference>
<keyword evidence="4" id="KW-0813">Transport</keyword>
<evidence type="ECO:0000256" key="6">
    <source>
        <dbReference type="ARBA" id="ARBA00022692"/>
    </source>
</evidence>
<evidence type="ECO:0000256" key="1">
    <source>
        <dbReference type="ARBA" id="ARBA00004167"/>
    </source>
</evidence>